<gene>
    <name evidence="3" type="ORF">PsYK624_119410</name>
</gene>
<dbReference type="Pfam" id="PF08719">
    <property type="entry name" value="NADAR"/>
    <property type="match status" value="2"/>
</dbReference>
<dbReference type="InterPro" id="IPR012816">
    <property type="entry name" value="NADAR"/>
</dbReference>
<accession>A0A9P3LIK1</accession>
<dbReference type="AlphaFoldDB" id="A0A9P3LIK1"/>
<dbReference type="InterPro" id="IPR037238">
    <property type="entry name" value="YbiA-like_sf"/>
</dbReference>
<dbReference type="CDD" id="cd15457">
    <property type="entry name" value="NADAR"/>
    <property type="match status" value="2"/>
</dbReference>
<evidence type="ECO:0000256" key="1">
    <source>
        <dbReference type="SAM" id="MobiDB-lite"/>
    </source>
</evidence>
<dbReference type="NCBIfam" id="TIGR02464">
    <property type="entry name" value="ribofla_fusion"/>
    <property type="match status" value="2"/>
</dbReference>
<proteinExistence type="predicted"/>
<reference evidence="3 4" key="1">
    <citation type="submission" date="2021-08" db="EMBL/GenBank/DDBJ databases">
        <title>Draft Genome Sequence of Phanerochaete sordida strain YK-624.</title>
        <authorList>
            <person name="Mori T."/>
            <person name="Dohra H."/>
            <person name="Suzuki T."/>
            <person name="Kawagishi H."/>
            <person name="Hirai H."/>
        </authorList>
    </citation>
    <scope>NUCLEOTIDE SEQUENCE [LARGE SCALE GENOMIC DNA]</scope>
    <source>
        <strain evidence="3 4">YK-624</strain>
    </source>
</reference>
<dbReference type="SUPFAM" id="SSF143990">
    <property type="entry name" value="YbiA-like"/>
    <property type="match status" value="2"/>
</dbReference>
<evidence type="ECO:0000259" key="2">
    <source>
        <dbReference type="Pfam" id="PF08719"/>
    </source>
</evidence>
<dbReference type="Proteomes" id="UP000703269">
    <property type="component" value="Unassembled WGS sequence"/>
</dbReference>
<evidence type="ECO:0000313" key="3">
    <source>
        <dbReference type="EMBL" id="GJE95754.1"/>
    </source>
</evidence>
<keyword evidence="4" id="KW-1185">Reference proteome</keyword>
<feature type="compositionally biased region" description="Low complexity" evidence="1">
    <location>
        <begin position="179"/>
        <end position="200"/>
    </location>
</feature>
<dbReference type="EMBL" id="BPQB01000052">
    <property type="protein sequence ID" value="GJE95754.1"/>
    <property type="molecule type" value="Genomic_DNA"/>
</dbReference>
<feature type="domain" description="NADAR" evidence="2">
    <location>
        <begin position="243"/>
        <end position="384"/>
    </location>
</feature>
<feature type="region of interest" description="Disordered" evidence="1">
    <location>
        <begin position="179"/>
        <end position="232"/>
    </location>
</feature>
<name>A0A9P3LIK1_9APHY</name>
<evidence type="ECO:0000313" key="4">
    <source>
        <dbReference type="Proteomes" id="UP000703269"/>
    </source>
</evidence>
<organism evidence="3 4">
    <name type="scientific">Phanerochaete sordida</name>
    <dbReference type="NCBI Taxonomy" id="48140"/>
    <lineage>
        <taxon>Eukaryota</taxon>
        <taxon>Fungi</taxon>
        <taxon>Dikarya</taxon>
        <taxon>Basidiomycota</taxon>
        <taxon>Agaricomycotina</taxon>
        <taxon>Agaricomycetes</taxon>
        <taxon>Polyporales</taxon>
        <taxon>Phanerochaetaceae</taxon>
        <taxon>Phanerochaete</taxon>
    </lineage>
</organism>
<protein>
    <submittedName>
        <fullName evidence="3">NADAR family protein</fullName>
    </submittedName>
</protein>
<sequence length="403" mass="45012">MQSPQGEPVLFYEKGQPYFGFTNFSPYPVEFEGKSYPTSEHLFQAHKFLDARPDLAERIRNAPSARAAREEATKLRQYQRGDWFNVNLGLMEQVLETKFTKHAVLRDMLLSTGDVDIVQNSPDDGFWGCGGDHQGRNELGKALMRVRTRLRNNATTQPAVASFSSQVQAQKIPQLVSMPGSMPGSMPDPTSPTSPSAVPAPGGGKAGRPLPVPKPVTRGPSNTGNVNPPAARRVDISSNLPIFFFDRDDPYSEFMNNSPHTVSFQGKVYPTAEHLFQAHKFLSNAPHLAEHIRTQTSSRAAWEQAALLRLHQRNDWFDVNIQCMDIVLKTKFAQYENLRQLLMSTGERELINANPVDTFWGCGTNDQGRNELGKALTRLRTTIRDEDEDDRTTVGDDLDIGNL</sequence>
<comment type="caution">
    <text evidence="3">The sequence shown here is derived from an EMBL/GenBank/DDBJ whole genome shotgun (WGS) entry which is preliminary data.</text>
</comment>
<dbReference type="Gene3D" id="1.10.357.40">
    <property type="entry name" value="YbiA-like"/>
    <property type="match status" value="2"/>
</dbReference>
<feature type="domain" description="NADAR" evidence="2">
    <location>
        <begin position="11"/>
        <end position="151"/>
    </location>
</feature>
<dbReference type="OrthoDB" id="206452at2759"/>